<feature type="domain" description="Methylated-DNA-[protein]-cysteine S-methyltransferase DNA binding" evidence="9">
    <location>
        <begin position="79"/>
        <end position="158"/>
    </location>
</feature>
<protein>
    <recommendedName>
        <fullName evidence="8">Methylated-DNA--protein-cysteine methyltransferase</fullName>
        <ecNumber evidence="8">2.1.1.63</ecNumber>
    </recommendedName>
    <alternativeName>
        <fullName evidence="8">6-O-methylguanine-DNA methyltransferase</fullName>
        <shortName evidence="8">MGMT</shortName>
    </alternativeName>
    <alternativeName>
        <fullName evidence="8">O-6-methylguanine-DNA-alkyltransferase</fullName>
    </alternativeName>
</protein>
<comment type="miscellaneous">
    <text evidence="8">This enzyme catalyzes only one turnover and therefore is not strictly catalytic. According to one definition, an enzyme is a biocatalyst that acts repeatedly and over many reaction cycles.</text>
</comment>
<dbReference type="SUPFAM" id="SSF53155">
    <property type="entry name" value="Methylated DNA-protein cysteine methyltransferase domain"/>
    <property type="match status" value="1"/>
</dbReference>
<organism evidence="11 12">
    <name type="scientific">Bordetella petrii (strain ATCC BAA-461 / DSM 12804 / CCUG 43448 / CIP 107267 / Se-1111R)</name>
    <dbReference type="NCBI Taxonomy" id="340100"/>
    <lineage>
        <taxon>Bacteria</taxon>
        <taxon>Pseudomonadati</taxon>
        <taxon>Pseudomonadota</taxon>
        <taxon>Betaproteobacteria</taxon>
        <taxon>Burkholderiales</taxon>
        <taxon>Alcaligenaceae</taxon>
        <taxon>Bordetella</taxon>
    </lineage>
</organism>
<comment type="function">
    <text evidence="8">Involved in the cellular defense against the biological effects of O6-methylguanine (O6-MeG) and O4-methylthymine (O4-MeT) in DNA. Repairs the methylated nucleobase in DNA by stoichiometrically transferring the methyl group to a cysteine residue in the enzyme. This is a suicide reaction: the enzyme is irreversibly inactivated.</text>
</comment>
<sequence length="165" mass="17737">MTYAYKTIASPVGQLKLVASTSGLAAILWENDKPERVRLGPMREDVQHPVLLEAEQQLGEYFAGKRSGFDLPLDFNGTEFQKQVWAALLTIPYGQTRSYRDIAMQIGRDKAVRAVGAANGRNPISIVAPCHRVVGASGDLTGFAGGLRAKALLLALESGQGRLAA</sequence>
<dbReference type="AlphaFoldDB" id="A9IFA1"/>
<evidence type="ECO:0000313" key="12">
    <source>
        <dbReference type="Proteomes" id="UP000001225"/>
    </source>
</evidence>
<proteinExistence type="inferred from homology"/>
<dbReference type="InterPro" id="IPR023546">
    <property type="entry name" value="MGMT"/>
</dbReference>
<dbReference type="EC" id="2.1.1.63" evidence="8"/>
<dbReference type="InterPro" id="IPR036631">
    <property type="entry name" value="MGMT_N_sf"/>
</dbReference>
<comment type="catalytic activity">
    <reaction evidence="1 8">
        <text>a 4-O-methyl-thymidine in DNA + L-cysteinyl-[protein] = a thymidine in DNA + S-methyl-L-cysteinyl-[protein]</text>
        <dbReference type="Rhea" id="RHEA:53428"/>
        <dbReference type="Rhea" id="RHEA-COMP:10131"/>
        <dbReference type="Rhea" id="RHEA-COMP:10132"/>
        <dbReference type="Rhea" id="RHEA-COMP:13555"/>
        <dbReference type="Rhea" id="RHEA-COMP:13556"/>
        <dbReference type="ChEBI" id="CHEBI:29950"/>
        <dbReference type="ChEBI" id="CHEBI:82612"/>
        <dbReference type="ChEBI" id="CHEBI:137386"/>
        <dbReference type="ChEBI" id="CHEBI:137387"/>
        <dbReference type="EC" id="2.1.1.63"/>
    </reaction>
</comment>
<accession>A9IFA1</accession>
<dbReference type="FunFam" id="1.10.10.10:FF:000214">
    <property type="entry name" value="Methylated-DNA--protein-cysteine methyltransferase"/>
    <property type="match status" value="1"/>
</dbReference>
<dbReference type="NCBIfam" id="TIGR00589">
    <property type="entry name" value="ogt"/>
    <property type="match status" value="1"/>
</dbReference>
<comment type="catalytic activity">
    <reaction evidence="7 8">
        <text>a 6-O-methyl-2'-deoxyguanosine in DNA + L-cysteinyl-[protein] = S-methyl-L-cysteinyl-[protein] + a 2'-deoxyguanosine in DNA</text>
        <dbReference type="Rhea" id="RHEA:24000"/>
        <dbReference type="Rhea" id="RHEA-COMP:10131"/>
        <dbReference type="Rhea" id="RHEA-COMP:10132"/>
        <dbReference type="Rhea" id="RHEA-COMP:11367"/>
        <dbReference type="Rhea" id="RHEA-COMP:11368"/>
        <dbReference type="ChEBI" id="CHEBI:29950"/>
        <dbReference type="ChEBI" id="CHEBI:82612"/>
        <dbReference type="ChEBI" id="CHEBI:85445"/>
        <dbReference type="ChEBI" id="CHEBI:85448"/>
        <dbReference type="EC" id="2.1.1.63"/>
    </reaction>
</comment>
<keyword evidence="12" id="KW-1185">Reference proteome</keyword>
<dbReference type="Gene3D" id="3.30.160.70">
    <property type="entry name" value="Methylated DNA-protein cysteine methyltransferase domain"/>
    <property type="match status" value="1"/>
</dbReference>
<dbReference type="PANTHER" id="PTHR10815">
    <property type="entry name" value="METHYLATED-DNA--PROTEIN-CYSTEINE METHYLTRANSFERASE"/>
    <property type="match status" value="1"/>
</dbReference>
<evidence type="ECO:0000256" key="6">
    <source>
        <dbReference type="ARBA" id="ARBA00023204"/>
    </source>
</evidence>
<dbReference type="Proteomes" id="UP000001225">
    <property type="component" value="Chromosome"/>
</dbReference>
<evidence type="ECO:0000256" key="1">
    <source>
        <dbReference type="ARBA" id="ARBA00001286"/>
    </source>
</evidence>
<keyword evidence="8" id="KW-0963">Cytoplasm</keyword>
<evidence type="ECO:0000256" key="2">
    <source>
        <dbReference type="ARBA" id="ARBA00008711"/>
    </source>
</evidence>
<dbReference type="GO" id="GO:0003908">
    <property type="term" value="F:methylated-DNA-[protein]-cysteine S-methyltransferase activity"/>
    <property type="evidence" value="ECO:0007669"/>
    <property type="project" value="UniProtKB-UniRule"/>
</dbReference>
<feature type="active site" description="Nucleophile; methyl group acceptor" evidence="8">
    <location>
        <position position="130"/>
    </location>
</feature>
<dbReference type="EMBL" id="AM902716">
    <property type="protein sequence ID" value="CAP45000.1"/>
    <property type="molecule type" value="Genomic_DNA"/>
</dbReference>
<dbReference type="Pfam" id="PF02870">
    <property type="entry name" value="Methyltransf_1N"/>
    <property type="match status" value="1"/>
</dbReference>
<dbReference type="HAMAP" id="MF_00772">
    <property type="entry name" value="OGT"/>
    <property type="match status" value="1"/>
</dbReference>
<evidence type="ECO:0000256" key="8">
    <source>
        <dbReference type="HAMAP-Rule" id="MF_00772"/>
    </source>
</evidence>
<keyword evidence="6 8" id="KW-0234">DNA repair</keyword>
<dbReference type="InterPro" id="IPR008332">
    <property type="entry name" value="MethylG_MeTrfase_N"/>
</dbReference>
<dbReference type="InterPro" id="IPR036388">
    <property type="entry name" value="WH-like_DNA-bd_sf"/>
</dbReference>
<dbReference type="Gene3D" id="1.10.10.10">
    <property type="entry name" value="Winged helix-like DNA-binding domain superfamily/Winged helix DNA-binding domain"/>
    <property type="match status" value="1"/>
</dbReference>
<gene>
    <name evidence="11" type="ordered locus">Bpet4649</name>
</gene>
<dbReference type="InterPro" id="IPR014048">
    <property type="entry name" value="MethylDNA_cys_MeTrfase_DNA-bd"/>
</dbReference>
<evidence type="ECO:0000256" key="7">
    <source>
        <dbReference type="ARBA" id="ARBA00049348"/>
    </source>
</evidence>
<evidence type="ECO:0000259" key="9">
    <source>
        <dbReference type="Pfam" id="PF01035"/>
    </source>
</evidence>
<evidence type="ECO:0000256" key="3">
    <source>
        <dbReference type="ARBA" id="ARBA00022603"/>
    </source>
</evidence>
<dbReference type="GO" id="GO:0032259">
    <property type="term" value="P:methylation"/>
    <property type="evidence" value="ECO:0007669"/>
    <property type="project" value="UniProtKB-KW"/>
</dbReference>
<name>A9IFA1_BORPD</name>
<comment type="similarity">
    <text evidence="2 8">Belongs to the MGMT family.</text>
</comment>
<evidence type="ECO:0000256" key="4">
    <source>
        <dbReference type="ARBA" id="ARBA00022679"/>
    </source>
</evidence>
<evidence type="ECO:0000256" key="5">
    <source>
        <dbReference type="ARBA" id="ARBA00022763"/>
    </source>
</evidence>
<dbReference type="PANTHER" id="PTHR10815:SF5">
    <property type="entry name" value="METHYLATED-DNA--PROTEIN-CYSTEINE METHYLTRANSFERASE"/>
    <property type="match status" value="1"/>
</dbReference>
<evidence type="ECO:0000259" key="10">
    <source>
        <dbReference type="Pfam" id="PF02870"/>
    </source>
</evidence>
<keyword evidence="4 8" id="KW-0808">Transferase</keyword>
<dbReference type="KEGG" id="bpt:Bpet4649"/>
<dbReference type="GO" id="GO:0006307">
    <property type="term" value="P:DNA alkylation repair"/>
    <property type="evidence" value="ECO:0007669"/>
    <property type="project" value="UniProtKB-UniRule"/>
</dbReference>
<comment type="subcellular location">
    <subcellularLocation>
        <location evidence="8">Cytoplasm</location>
    </subcellularLocation>
</comment>
<dbReference type="GO" id="GO:0005737">
    <property type="term" value="C:cytoplasm"/>
    <property type="evidence" value="ECO:0007669"/>
    <property type="project" value="UniProtKB-SubCell"/>
</dbReference>
<evidence type="ECO:0000313" key="11">
    <source>
        <dbReference type="EMBL" id="CAP45000.1"/>
    </source>
</evidence>
<keyword evidence="3 8" id="KW-0489">Methyltransferase</keyword>
<feature type="domain" description="Methylguanine DNA methyltransferase ribonuclease-like" evidence="10">
    <location>
        <begin position="5"/>
        <end position="75"/>
    </location>
</feature>
<keyword evidence="5 8" id="KW-0227">DNA damage</keyword>
<dbReference type="CDD" id="cd06445">
    <property type="entry name" value="ATase"/>
    <property type="match status" value="1"/>
</dbReference>
<dbReference type="eggNOG" id="COG0350">
    <property type="taxonomic scope" value="Bacteria"/>
</dbReference>
<dbReference type="Pfam" id="PF01035">
    <property type="entry name" value="DNA_binding_1"/>
    <property type="match status" value="1"/>
</dbReference>
<dbReference type="InterPro" id="IPR036217">
    <property type="entry name" value="MethylDNA_cys_MeTrfase_DNAb"/>
</dbReference>
<dbReference type="STRING" id="94624.Bpet4649"/>
<reference evidence="11 12" key="1">
    <citation type="journal article" date="2008" name="BMC Genomics">
        <title>The missing link: Bordetella petrii is endowed with both the metabolic versatility of environmental bacteria and virulence traits of pathogenic Bordetellae.</title>
        <authorList>
            <person name="Gross R."/>
            <person name="Guzman C.A."/>
            <person name="Sebaihia M."/>
            <person name="Martins Dos Santos V.A."/>
            <person name="Pieper D.H."/>
            <person name="Koebnik R."/>
            <person name="Lechner M."/>
            <person name="Bartels D."/>
            <person name="Buhrmester J."/>
            <person name="Choudhuri J.V."/>
            <person name="Ebensen T."/>
            <person name="Gaigalat L."/>
            <person name="Herrmann S."/>
            <person name="Khachane A.N."/>
            <person name="Larisch C."/>
            <person name="Link S."/>
            <person name="Linke B."/>
            <person name="Meyer F."/>
            <person name="Mormann S."/>
            <person name="Nakunst D."/>
            <person name="Rueckert C."/>
            <person name="Schneiker-Bekel S."/>
            <person name="Schulze K."/>
            <person name="Vorhoelter F.J."/>
            <person name="Yevsa T."/>
            <person name="Engle J.T."/>
            <person name="Goldman W.E."/>
            <person name="Puehler A."/>
            <person name="Goebel U.B."/>
            <person name="Goesmann A."/>
            <person name="Bloecker H."/>
            <person name="Kaiser O."/>
            <person name="Martinez-Arias R."/>
        </authorList>
    </citation>
    <scope>NUCLEOTIDE SEQUENCE [LARGE SCALE GENOMIC DNA]</scope>
    <source>
        <strain evidence="12">ATCC BAA-461 / DSM 12804 / CCUG 43448 / CIP 107267 / Se-1111R</strain>
    </source>
</reference>
<dbReference type="SUPFAM" id="SSF46767">
    <property type="entry name" value="Methylated DNA-protein cysteine methyltransferase, C-terminal domain"/>
    <property type="match status" value="1"/>
</dbReference>